<evidence type="ECO:0000313" key="2">
    <source>
        <dbReference type="EMBL" id="SVC55231.1"/>
    </source>
</evidence>
<gene>
    <name evidence="2" type="ORF">METZ01_LOCUS308085</name>
</gene>
<dbReference type="InterPro" id="IPR042204">
    <property type="entry name" value="2Fe-2S-bd_N"/>
</dbReference>
<proteinExistence type="predicted"/>
<organism evidence="2">
    <name type="scientific">marine metagenome</name>
    <dbReference type="NCBI Taxonomy" id="408172"/>
    <lineage>
        <taxon>unclassified sequences</taxon>
        <taxon>metagenomes</taxon>
        <taxon>ecological metagenomes</taxon>
    </lineage>
</organism>
<keyword evidence="1" id="KW-0560">Oxidoreductase</keyword>
<dbReference type="AlphaFoldDB" id="A0A382N6Q9"/>
<dbReference type="Gene3D" id="3.10.20.440">
    <property type="entry name" value="2Fe-2S iron-sulphur cluster binding domain, sarcosine oxidase, alpha subunit, N-terminal domain"/>
    <property type="match status" value="1"/>
</dbReference>
<name>A0A382N6Q9_9ZZZZ</name>
<dbReference type="Pfam" id="PF13510">
    <property type="entry name" value="Fer2_4"/>
    <property type="match status" value="1"/>
</dbReference>
<feature type="non-terminal residue" evidence="2">
    <location>
        <position position="177"/>
    </location>
</feature>
<accession>A0A382N6Q9</accession>
<reference evidence="2" key="1">
    <citation type="submission" date="2018-05" db="EMBL/GenBank/DDBJ databases">
        <authorList>
            <person name="Lanie J.A."/>
            <person name="Ng W.-L."/>
            <person name="Kazmierczak K.M."/>
            <person name="Andrzejewski T.M."/>
            <person name="Davidsen T.M."/>
            <person name="Wayne K.J."/>
            <person name="Tettelin H."/>
            <person name="Glass J.I."/>
            <person name="Rusch D."/>
            <person name="Podicherti R."/>
            <person name="Tsui H.-C.T."/>
            <person name="Winkler M.E."/>
        </authorList>
    </citation>
    <scope>NUCLEOTIDE SEQUENCE</scope>
</reference>
<protein>
    <submittedName>
        <fullName evidence="2">Uncharacterized protein</fullName>
    </submittedName>
</protein>
<dbReference type="GO" id="GO:0016491">
    <property type="term" value="F:oxidoreductase activity"/>
    <property type="evidence" value="ECO:0007669"/>
    <property type="project" value="UniProtKB-KW"/>
</dbReference>
<dbReference type="EMBL" id="UINC01097488">
    <property type="protein sequence ID" value="SVC55231.1"/>
    <property type="molecule type" value="Genomic_DNA"/>
</dbReference>
<sequence>MHNMSRRIDSHEFYQVREPGKEISFLFDGSVVWAQEGDTISSALIASGKKLVSRSFKYHRPRGIYDADGYGPESLVTVDDEPNLLADRVLVLNGMDVRSQNNWPSLDFDLAEINDVVVPFLPNGFYYKMFHKPKWLWPIAEKQIRKVAGLGSIDTAGRHVSRRYEKRYRFPDICVVG</sequence>
<evidence type="ECO:0000256" key="1">
    <source>
        <dbReference type="ARBA" id="ARBA00023002"/>
    </source>
</evidence>